<evidence type="ECO:0000256" key="1">
    <source>
        <dbReference type="SAM" id="Phobius"/>
    </source>
</evidence>
<sequence length="71" mass="8039">MPDNNKFYYLGITNSVDNCFAVDKDEKENDALLGFIISEKAEIYGGMMKSKAGIGFGYSFFPIYVYTFLII</sequence>
<keyword evidence="1" id="KW-1133">Transmembrane helix</keyword>
<feature type="transmembrane region" description="Helical" evidence="1">
    <location>
        <begin position="52"/>
        <end position="70"/>
    </location>
</feature>
<evidence type="ECO:0000313" key="3">
    <source>
        <dbReference type="Proteomes" id="UP000095237"/>
    </source>
</evidence>
<keyword evidence="1" id="KW-0472">Membrane</keyword>
<organism evidence="2 3">
    <name type="scientific">Endomicrobium trichonymphae</name>
    <dbReference type="NCBI Taxonomy" id="1408204"/>
    <lineage>
        <taxon>Bacteria</taxon>
        <taxon>Pseudomonadati</taxon>
        <taxon>Elusimicrobiota</taxon>
        <taxon>Endomicrobiia</taxon>
        <taxon>Endomicrobiales</taxon>
        <taxon>Endomicrobiaceae</taxon>
        <taxon>Candidatus Endomicrobiellum</taxon>
    </lineage>
</organism>
<evidence type="ECO:0000313" key="2">
    <source>
        <dbReference type="EMBL" id="OEG69955.1"/>
    </source>
</evidence>
<reference evidence="2 3" key="1">
    <citation type="submission" date="2015-11" db="EMBL/GenBank/DDBJ databases">
        <title>Evidence for parallel genomic evolution in an endosymbiosis of termite gut flagellates.</title>
        <authorList>
            <person name="Zheng H."/>
        </authorList>
    </citation>
    <scope>NUCLEOTIDE SEQUENCE [LARGE SCALE GENOMIC DNA]</scope>
    <source>
        <strain evidence="2 3">CET450</strain>
    </source>
</reference>
<accession>A0A1E5IHS1</accession>
<dbReference type="Proteomes" id="UP000095237">
    <property type="component" value="Unassembled WGS sequence"/>
</dbReference>
<proteinExistence type="predicted"/>
<keyword evidence="3" id="KW-1185">Reference proteome</keyword>
<protein>
    <submittedName>
        <fullName evidence="2">Uncharacterized protein</fullName>
    </submittedName>
</protein>
<name>A0A1E5IHS1_ENDTX</name>
<dbReference type="EMBL" id="LNVX01000516">
    <property type="protein sequence ID" value="OEG69955.1"/>
    <property type="molecule type" value="Genomic_DNA"/>
</dbReference>
<keyword evidence="1" id="KW-0812">Transmembrane</keyword>
<dbReference type="AlphaFoldDB" id="A0A1E5IHS1"/>
<comment type="caution">
    <text evidence="2">The sequence shown here is derived from an EMBL/GenBank/DDBJ whole genome shotgun (WGS) entry which is preliminary data.</text>
</comment>
<gene>
    <name evidence="2" type="ORF">ATZ36_06820</name>
</gene>